<evidence type="ECO:0000313" key="2">
    <source>
        <dbReference type="EMBL" id="BBY20288.1"/>
    </source>
</evidence>
<dbReference type="RefSeq" id="WP_163787987.1">
    <property type="nucleotide sequence ID" value="NZ_AP022587.1"/>
</dbReference>
<evidence type="ECO:0000256" key="1">
    <source>
        <dbReference type="SAM" id="MobiDB-lite"/>
    </source>
</evidence>
<keyword evidence="3" id="KW-1185">Reference proteome</keyword>
<feature type="compositionally biased region" description="Low complexity" evidence="1">
    <location>
        <begin position="11"/>
        <end position="22"/>
    </location>
</feature>
<dbReference type="AlphaFoldDB" id="A0A7I7Q1Y9"/>
<sequence>MSLAPKKDLTRTTAKPPTTTTATIRSGNQAFRTIFDSSNYVSPFLVTVVWPAPAQFAGIRVREPHDSASDFGSRRDLRARSLLAEEANGVCRRPFPVPTRASLCGSVPEHRHQRIVHDVHILHIMQRSLAVFQITL</sequence>
<reference evidence="2 3" key="1">
    <citation type="journal article" date="2019" name="Emerg. Microbes Infect.">
        <title>Comprehensive subspecies identification of 175 nontuberculous mycobacteria species based on 7547 genomic profiles.</title>
        <authorList>
            <person name="Matsumoto Y."/>
            <person name="Kinjo T."/>
            <person name="Motooka D."/>
            <person name="Nabeya D."/>
            <person name="Jung N."/>
            <person name="Uechi K."/>
            <person name="Horii T."/>
            <person name="Iida T."/>
            <person name="Fujita J."/>
            <person name="Nakamura S."/>
        </authorList>
    </citation>
    <scope>NUCLEOTIDE SEQUENCE [LARGE SCALE GENOMIC DNA]</scope>
    <source>
        <strain evidence="2 3">JCM 17783</strain>
    </source>
</reference>
<evidence type="ECO:0000313" key="3">
    <source>
        <dbReference type="Proteomes" id="UP000467130"/>
    </source>
</evidence>
<name>A0A7I7Q1Y9_9MYCO</name>
<organism evidence="2 3">
    <name type="scientific">Mycobacterium stomatepiae</name>
    <dbReference type="NCBI Taxonomy" id="470076"/>
    <lineage>
        <taxon>Bacteria</taxon>
        <taxon>Bacillati</taxon>
        <taxon>Actinomycetota</taxon>
        <taxon>Actinomycetes</taxon>
        <taxon>Mycobacteriales</taxon>
        <taxon>Mycobacteriaceae</taxon>
        <taxon>Mycobacterium</taxon>
        <taxon>Mycobacterium simiae complex</taxon>
    </lineage>
</organism>
<dbReference type="EMBL" id="AP022587">
    <property type="protein sequence ID" value="BBY20288.1"/>
    <property type="molecule type" value="Genomic_DNA"/>
</dbReference>
<dbReference type="KEGG" id="msto:MSTO_04930"/>
<dbReference type="Proteomes" id="UP000467130">
    <property type="component" value="Chromosome"/>
</dbReference>
<feature type="region of interest" description="Disordered" evidence="1">
    <location>
        <begin position="1"/>
        <end position="22"/>
    </location>
</feature>
<gene>
    <name evidence="2" type="ORF">MSTO_04930</name>
</gene>
<protein>
    <submittedName>
        <fullName evidence="2">Uncharacterized protein</fullName>
    </submittedName>
</protein>
<accession>A0A7I7Q1Y9</accession>
<proteinExistence type="predicted"/>
<feature type="compositionally biased region" description="Basic and acidic residues" evidence="1">
    <location>
        <begin position="1"/>
        <end position="10"/>
    </location>
</feature>